<name>A0A8T0HVC2_CERPU</name>
<evidence type="ECO:0000313" key="1">
    <source>
        <dbReference type="EMBL" id="KAG0575000.1"/>
    </source>
</evidence>
<comment type="caution">
    <text evidence="1">The sequence shown here is derived from an EMBL/GenBank/DDBJ whole genome shotgun (WGS) entry which is preliminary data.</text>
</comment>
<proteinExistence type="predicted"/>
<protein>
    <submittedName>
        <fullName evidence="1">Uncharacterized protein</fullName>
    </submittedName>
</protein>
<gene>
    <name evidence="1" type="ORF">KC19_VG309800</name>
</gene>
<dbReference type="AlphaFoldDB" id="A0A8T0HVC2"/>
<reference evidence="1" key="1">
    <citation type="submission" date="2020-06" db="EMBL/GenBank/DDBJ databases">
        <title>WGS assembly of Ceratodon purpureus strain R40.</title>
        <authorList>
            <person name="Carey S.B."/>
            <person name="Jenkins J."/>
            <person name="Shu S."/>
            <person name="Lovell J.T."/>
            <person name="Sreedasyam A."/>
            <person name="Maumus F."/>
            <person name="Tiley G.P."/>
            <person name="Fernandez-Pozo N."/>
            <person name="Barry K."/>
            <person name="Chen C."/>
            <person name="Wang M."/>
            <person name="Lipzen A."/>
            <person name="Daum C."/>
            <person name="Saski C.A."/>
            <person name="Payton A.C."/>
            <person name="Mcbreen J.C."/>
            <person name="Conrad R.E."/>
            <person name="Kollar L.M."/>
            <person name="Olsson S."/>
            <person name="Huttunen S."/>
            <person name="Landis J.B."/>
            <person name="Wickett N.J."/>
            <person name="Johnson M.G."/>
            <person name="Rensing S.A."/>
            <person name="Grimwood J."/>
            <person name="Schmutz J."/>
            <person name="Mcdaniel S.F."/>
        </authorList>
    </citation>
    <scope>NUCLEOTIDE SEQUENCE</scope>
    <source>
        <strain evidence="1">R40</strain>
    </source>
</reference>
<dbReference type="Proteomes" id="UP000822688">
    <property type="component" value="Chromosome V"/>
</dbReference>
<keyword evidence="2" id="KW-1185">Reference proteome</keyword>
<organism evidence="1 2">
    <name type="scientific">Ceratodon purpureus</name>
    <name type="common">Fire moss</name>
    <name type="synonym">Dicranum purpureum</name>
    <dbReference type="NCBI Taxonomy" id="3225"/>
    <lineage>
        <taxon>Eukaryota</taxon>
        <taxon>Viridiplantae</taxon>
        <taxon>Streptophyta</taxon>
        <taxon>Embryophyta</taxon>
        <taxon>Bryophyta</taxon>
        <taxon>Bryophytina</taxon>
        <taxon>Bryopsida</taxon>
        <taxon>Dicranidae</taxon>
        <taxon>Pseudoditrichales</taxon>
        <taxon>Ditrichaceae</taxon>
        <taxon>Ceratodon</taxon>
    </lineage>
</organism>
<accession>A0A8T0HVC2</accession>
<sequence>MARLTSGMRIWCGMGCFPRITAPLCNGYIVVSGLVLLLTGNALLCDNSAPVNPLWLLRIAMASWEMAVCDGPLSALLSQLTLRPDPAAEYWDGPGAVPRRSPCVLQDIENARLASLLWRDIIDSSSEWALIRLSRWDHSNEVGALWETYDEYIMNRFFQSWDLFSTLSEMANPVACPRLRKDPLMPSPALGMSVIMVQSDS</sequence>
<evidence type="ECO:0000313" key="2">
    <source>
        <dbReference type="Proteomes" id="UP000822688"/>
    </source>
</evidence>
<dbReference type="EMBL" id="CM026426">
    <property type="protein sequence ID" value="KAG0575000.1"/>
    <property type="molecule type" value="Genomic_DNA"/>
</dbReference>